<gene>
    <name evidence="8" type="ORF">FRX31_005780</name>
</gene>
<sequence length="198" mass="22186">MLFKWTVACDTCQRSQKWCLTVLHWCNLERLLCHHGLPNFTGEFSSSWYHSFSARNSTYRGIGIRWAAATPGFFGGHLDKQLGCPLHATSHLRVIVFDRGKVLNMGASLFGFEFLKSQVALYSIGCFWNNSVSNGDNSIQTWILEIGLTITFFASYTTRMLGRRLTMLIASVFFIVGVILNATAQDLVMLIIGVGFAN</sequence>
<dbReference type="Pfam" id="PF00083">
    <property type="entry name" value="Sugar_tr"/>
    <property type="match status" value="1"/>
</dbReference>
<keyword evidence="8" id="KW-0762">Sugar transport</keyword>
<accession>A0A7J6X5I5</accession>
<dbReference type="InterPro" id="IPR036259">
    <property type="entry name" value="MFS_trans_sf"/>
</dbReference>
<evidence type="ECO:0000313" key="9">
    <source>
        <dbReference type="Proteomes" id="UP000554482"/>
    </source>
</evidence>
<evidence type="ECO:0000256" key="2">
    <source>
        <dbReference type="ARBA" id="ARBA00010992"/>
    </source>
</evidence>
<proteinExistence type="inferred from homology"/>
<feature type="transmembrane region" description="Helical" evidence="7">
    <location>
        <begin position="168"/>
        <end position="197"/>
    </location>
</feature>
<evidence type="ECO:0000256" key="5">
    <source>
        <dbReference type="ARBA" id="ARBA00022989"/>
    </source>
</evidence>
<dbReference type="PANTHER" id="PTHR23500">
    <property type="entry name" value="SOLUTE CARRIER FAMILY 2, FACILITATED GLUCOSE TRANSPORTER"/>
    <property type="match status" value="1"/>
</dbReference>
<dbReference type="Proteomes" id="UP000554482">
    <property type="component" value="Unassembled WGS sequence"/>
</dbReference>
<keyword evidence="9" id="KW-1185">Reference proteome</keyword>
<evidence type="ECO:0000256" key="1">
    <source>
        <dbReference type="ARBA" id="ARBA00004370"/>
    </source>
</evidence>
<evidence type="ECO:0000256" key="6">
    <source>
        <dbReference type="ARBA" id="ARBA00023136"/>
    </source>
</evidence>
<dbReference type="Gene3D" id="1.20.1250.20">
    <property type="entry name" value="MFS general substrate transporter like domains"/>
    <property type="match status" value="1"/>
</dbReference>
<dbReference type="AlphaFoldDB" id="A0A7J6X5I5"/>
<organism evidence="8 9">
    <name type="scientific">Thalictrum thalictroides</name>
    <name type="common">Rue-anemone</name>
    <name type="synonym">Anemone thalictroides</name>
    <dbReference type="NCBI Taxonomy" id="46969"/>
    <lineage>
        <taxon>Eukaryota</taxon>
        <taxon>Viridiplantae</taxon>
        <taxon>Streptophyta</taxon>
        <taxon>Embryophyta</taxon>
        <taxon>Tracheophyta</taxon>
        <taxon>Spermatophyta</taxon>
        <taxon>Magnoliopsida</taxon>
        <taxon>Ranunculales</taxon>
        <taxon>Ranunculaceae</taxon>
        <taxon>Thalictroideae</taxon>
        <taxon>Thalictrum</taxon>
    </lineage>
</organism>
<reference evidence="8 9" key="1">
    <citation type="submission" date="2020-06" db="EMBL/GenBank/DDBJ databases">
        <title>Transcriptomic and genomic resources for Thalictrum thalictroides and T. hernandezii: Facilitating candidate gene discovery in an emerging model plant lineage.</title>
        <authorList>
            <person name="Arias T."/>
            <person name="Riano-Pachon D.M."/>
            <person name="Di Stilio V.S."/>
        </authorList>
    </citation>
    <scope>NUCLEOTIDE SEQUENCE [LARGE SCALE GENOMIC DNA]</scope>
    <source>
        <strain evidence="9">cv. WT478/WT964</strain>
        <tissue evidence="8">Leaves</tissue>
    </source>
</reference>
<feature type="transmembrane region" description="Helical" evidence="7">
    <location>
        <begin position="139"/>
        <end position="156"/>
    </location>
</feature>
<dbReference type="PANTHER" id="PTHR23500:SF357">
    <property type="entry name" value="IP12678P"/>
    <property type="match status" value="1"/>
</dbReference>
<keyword evidence="5 7" id="KW-1133">Transmembrane helix</keyword>
<keyword evidence="6 7" id="KW-0472">Membrane</keyword>
<dbReference type="OrthoDB" id="1651023at2759"/>
<evidence type="ECO:0000256" key="4">
    <source>
        <dbReference type="ARBA" id="ARBA00022692"/>
    </source>
</evidence>
<protein>
    <submittedName>
        <fullName evidence="8">Sugar transport protein</fullName>
    </submittedName>
</protein>
<comment type="similarity">
    <text evidence="2">Belongs to the major facilitator superfamily. Sugar transporter (TC 2.A.1.1) family.</text>
</comment>
<comment type="caution">
    <text evidence="8">The sequence shown here is derived from an EMBL/GenBank/DDBJ whole genome shotgun (WGS) entry which is preliminary data.</text>
</comment>
<dbReference type="InterPro" id="IPR005828">
    <property type="entry name" value="MFS_sugar_transport-like"/>
</dbReference>
<evidence type="ECO:0000256" key="7">
    <source>
        <dbReference type="SAM" id="Phobius"/>
    </source>
</evidence>
<evidence type="ECO:0000256" key="3">
    <source>
        <dbReference type="ARBA" id="ARBA00022448"/>
    </source>
</evidence>
<dbReference type="EMBL" id="JABWDY010005181">
    <property type="protein sequence ID" value="KAF5204633.1"/>
    <property type="molecule type" value="Genomic_DNA"/>
</dbReference>
<dbReference type="SUPFAM" id="SSF103473">
    <property type="entry name" value="MFS general substrate transporter"/>
    <property type="match status" value="1"/>
</dbReference>
<keyword evidence="3" id="KW-0813">Transport</keyword>
<dbReference type="GO" id="GO:0016020">
    <property type="term" value="C:membrane"/>
    <property type="evidence" value="ECO:0007669"/>
    <property type="project" value="UniProtKB-SubCell"/>
</dbReference>
<comment type="subcellular location">
    <subcellularLocation>
        <location evidence="1">Membrane</location>
    </subcellularLocation>
</comment>
<name>A0A7J6X5I5_THATH</name>
<keyword evidence="4 7" id="KW-0812">Transmembrane</keyword>
<evidence type="ECO:0000313" key="8">
    <source>
        <dbReference type="EMBL" id="KAF5204633.1"/>
    </source>
</evidence>
<dbReference type="GO" id="GO:0015144">
    <property type="term" value="F:carbohydrate transmembrane transporter activity"/>
    <property type="evidence" value="ECO:0007669"/>
    <property type="project" value="InterPro"/>
</dbReference>
<dbReference type="InterPro" id="IPR045262">
    <property type="entry name" value="STP/PLT_plant"/>
</dbReference>